<organism evidence="1 2">
    <name type="scientific">Rubus argutus</name>
    <name type="common">Southern blackberry</name>
    <dbReference type="NCBI Taxonomy" id="59490"/>
    <lineage>
        <taxon>Eukaryota</taxon>
        <taxon>Viridiplantae</taxon>
        <taxon>Streptophyta</taxon>
        <taxon>Embryophyta</taxon>
        <taxon>Tracheophyta</taxon>
        <taxon>Spermatophyta</taxon>
        <taxon>Magnoliopsida</taxon>
        <taxon>eudicotyledons</taxon>
        <taxon>Gunneridae</taxon>
        <taxon>Pentapetalae</taxon>
        <taxon>rosids</taxon>
        <taxon>fabids</taxon>
        <taxon>Rosales</taxon>
        <taxon>Rosaceae</taxon>
        <taxon>Rosoideae</taxon>
        <taxon>Rosoideae incertae sedis</taxon>
        <taxon>Rubus</taxon>
    </lineage>
</organism>
<evidence type="ECO:0000313" key="1">
    <source>
        <dbReference type="EMBL" id="KAK9904422.1"/>
    </source>
</evidence>
<dbReference type="EMBL" id="JBEDUW010000200">
    <property type="protein sequence ID" value="KAK9904422.1"/>
    <property type="molecule type" value="Genomic_DNA"/>
</dbReference>
<dbReference type="Proteomes" id="UP001457282">
    <property type="component" value="Unassembled WGS sequence"/>
</dbReference>
<reference evidence="1 2" key="1">
    <citation type="journal article" date="2023" name="G3 (Bethesda)">
        <title>A chromosome-length genome assembly and annotation of blackberry (Rubus argutus, cv. 'Hillquist').</title>
        <authorList>
            <person name="Bruna T."/>
            <person name="Aryal R."/>
            <person name="Dudchenko O."/>
            <person name="Sargent D.J."/>
            <person name="Mead D."/>
            <person name="Buti M."/>
            <person name="Cavallini A."/>
            <person name="Hytonen T."/>
            <person name="Andres J."/>
            <person name="Pham M."/>
            <person name="Weisz D."/>
            <person name="Mascagni F."/>
            <person name="Usai G."/>
            <person name="Natali L."/>
            <person name="Bassil N."/>
            <person name="Fernandez G.E."/>
            <person name="Lomsadze A."/>
            <person name="Armour M."/>
            <person name="Olukolu B."/>
            <person name="Poorten T."/>
            <person name="Britton C."/>
            <person name="Davik J."/>
            <person name="Ashrafi H."/>
            <person name="Aiden E.L."/>
            <person name="Borodovsky M."/>
            <person name="Worthington M."/>
        </authorList>
    </citation>
    <scope>NUCLEOTIDE SEQUENCE [LARGE SCALE GENOMIC DNA]</scope>
    <source>
        <strain evidence="1">PI 553951</strain>
    </source>
</reference>
<protein>
    <submittedName>
        <fullName evidence="1">Uncharacterized protein</fullName>
    </submittedName>
</protein>
<name>A0AAW1VPX6_RUBAR</name>
<accession>A0AAW1VPX6</accession>
<dbReference type="AlphaFoldDB" id="A0AAW1VPX6"/>
<proteinExistence type="predicted"/>
<comment type="caution">
    <text evidence="1">The sequence shown here is derived from an EMBL/GenBank/DDBJ whole genome shotgun (WGS) entry which is preliminary data.</text>
</comment>
<sequence>MRHSFLFSPEVSVDLELKYERCFGICVACGFFLHGPEGCDKALVQSAIPPSSLEVLKVPSSTSESVQVILLSGNGVVAGLGTKLVTRKEVVVVTTIPKPHFPGLGVNNPVFSTDKLGMYPGTGIGVVPKLLFSVKGFSAQAFAAIPRVGQPVEEVSMDGEPSMDSLSQLSGSRCSAAILLIQPGKKAKMVENLDSSKGLQLAIVSHLALADKNGRIIISPTKKKKGRPLGFQE</sequence>
<gene>
    <name evidence="1" type="ORF">M0R45_000786</name>
</gene>
<evidence type="ECO:0000313" key="2">
    <source>
        <dbReference type="Proteomes" id="UP001457282"/>
    </source>
</evidence>
<keyword evidence="2" id="KW-1185">Reference proteome</keyword>